<protein>
    <recommendedName>
        <fullName evidence="5">PIG-L family deacetylase</fullName>
    </recommendedName>
</protein>
<dbReference type="PANTHER" id="PTHR12993">
    <property type="entry name" value="N-ACETYLGLUCOSAMINYL-PHOSPHATIDYLINOSITOL DE-N-ACETYLASE-RELATED"/>
    <property type="match status" value="1"/>
</dbReference>
<dbReference type="Proteomes" id="UP000310458">
    <property type="component" value="Unassembled WGS sequence"/>
</dbReference>
<dbReference type="SUPFAM" id="SSF102588">
    <property type="entry name" value="LmbE-like"/>
    <property type="match status" value="1"/>
</dbReference>
<evidence type="ECO:0000313" key="4">
    <source>
        <dbReference type="Proteomes" id="UP000310458"/>
    </source>
</evidence>
<sequence>MWTRKAEPPSRYSRGLKSCRPRLQSIRSACYHPWKAAVSLILASLVLGCSTDPDPLADDPDGLTGMSIVAHHDDDLGLINPSIEDDLRQGAAVQTIYITAGDAGQGWGDYPKGREEGIRAAYAHMAEESSPSWTSGEVSVDGMSIAYSELDGADIRLYWLRLPDSYPPRLAELWLEETEALEAVDSGEAYTKDDLISVLSSLIDLHDPAVVRHLNSRDEFGAGDHLDHVAAGRFAAAAVEASETAPTSAIYGSMQLAGLPNTILTPEEQQRKEETVAVYAPYDEIFGKHWDQDEQVGMALERDFSIPSAEPPTLSNPQEASLFNDATLPDPDPEGQETSPATVATAFEVGGDNDWSAVGGRVQLAAGADADVEGGGYFAHLWKSHDQLPGTWLASSTCDDVVRGQWAECRFVQPVALDEDSQYFIAVTFPRGREPNVSDVIPQDGYESETPGLSVPGADSSPQGLMRRGMGAAEGWAPVTPDPGAWRGADVLLEYEPRSAQ</sequence>
<evidence type="ECO:0000256" key="1">
    <source>
        <dbReference type="ARBA" id="ARBA00022833"/>
    </source>
</evidence>
<dbReference type="GO" id="GO:0016137">
    <property type="term" value="P:glycoside metabolic process"/>
    <property type="evidence" value="ECO:0007669"/>
    <property type="project" value="UniProtKB-ARBA"/>
</dbReference>
<comment type="caution">
    <text evidence="3">The sequence shown here is derived from an EMBL/GenBank/DDBJ whole genome shotgun (WGS) entry which is preliminary data.</text>
</comment>
<dbReference type="OrthoDB" id="6064917at2"/>
<keyword evidence="4" id="KW-1185">Reference proteome</keyword>
<dbReference type="InterPro" id="IPR024078">
    <property type="entry name" value="LmbE-like_dom_sf"/>
</dbReference>
<evidence type="ECO:0000313" key="3">
    <source>
        <dbReference type="EMBL" id="TLP97032.1"/>
    </source>
</evidence>
<dbReference type="PANTHER" id="PTHR12993:SF11">
    <property type="entry name" value="N-ACETYLGLUCOSAMINYL-PHOSPHATIDYLINOSITOL DE-N-ACETYLASE"/>
    <property type="match status" value="1"/>
</dbReference>
<dbReference type="GO" id="GO:0016811">
    <property type="term" value="F:hydrolase activity, acting on carbon-nitrogen (but not peptide) bonds, in linear amides"/>
    <property type="evidence" value="ECO:0007669"/>
    <property type="project" value="TreeGrafter"/>
</dbReference>
<evidence type="ECO:0008006" key="5">
    <source>
        <dbReference type="Google" id="ProtNLM"/>
    </source>
</evidence>
<dbReference type="AlphaFoldDB" id="A0A5R9BAL9"/>
<gene>
    <name evidence="3" type="ORF">FEF26_07980</name>
</gene>
<reference evidence="3 4" key="1">
    <citation type="submission" date="2019-05" db="EMBL/GenBank/DDBJ databases">
        <title>Nesterenkonia sp. GY074 isolated from the Southern Atlantic Ocean.</title>
        <authorList>
            <person name="Zhang G."/>
        </authorList>
    </citation>
    <scope>NUCLEOTIDE SEQUENCE [LARGE SCALE GENOMIC DNA]</scope>
    <source>
        <strain evidence="3 4">GY074</strain>
    </source>
</reference>
<keyword evidence="1" id="KW-0862">Zinc</keyword>
<dbReference type="InterPro" id="IPR003737">
    <property type="entry name" value="GlcNAc_PI_deacetylase-related"/>
</dbReference>
<dbReference type="EMBL" id="VAVZ01000019">
    <property type="protein sequence ID" value="TLP97032.1"/>
    <property type="molecule type" value="Genomic_DNA"/>
</dbReference>
<dbReference type="Gene3D" id="3.40.50.10320">
    <property type="entry name" value="LmbE-like"/>
    <property type="match status" value="1"/>
</dbReference>
<name>A0A5R9BAL9_9MICC</name>
<evidence type="ECO:0000256" key="2">
    <source>
        <dbReference type="SAM" id="MobiDB-lite"/>
    </source>
</evidence>
<feature type="region of interest" description="Disordered" evidence="2">
    <location>
        <begin position="436"/>
        <end position="468"/>
    </location>
</feature>
<dbReference type="Pfam" id="PF02585">
    <property type="entry name" value="PIG-L"/>
    <property type="match status" value="1"/>
</dbReference>
<proteinExistence type="predicted"/>
<organism evidence="3 4">
    <name type="scientific">Nesterenkonia salmonea</name>
    <dbReference type="NCBI Taxonomy" id="1804987"/>
    <lineage>
        <taxon>Bacteria</taxon>
        <taxon>Bacillati</taxon>
        <taxon>Actinomycetota</taxon>
        <taxon>Actinomycetes</taxon>
        <taxon>Micrococcales</taxon>
        <taxon>Micrococcaceae</taxon>
        <taxon>Nesterenkonia</taxon>
    </lineage>
</organism>
<feature type="region of interest" description="Disordered" evidence="2">
    <location>
        <begin position="306"/>
        <end position="339"/>
    </location>
</feature>
<accession>A0A5R9BAL9</accession>